<comment type="caution">
    <text evidence="1">The sequence shown here is derived from an EMBL/GenBank/DDBJ whole genome shotgun (WGS) entry which is preliminary data.</text>
</comment>
<dbReference type="EMBL" id="BGPR01005049">
    <property type="protein sequence ID" value="GBN06296.1"/>
    <property type="molecule type" value="Genomic_DNA"/>
</dbReference>
<protein>
    <submittedName>
        <fullName evidence="1">Uncharacterized protein</fullName>
    </submittedName>
</protein>
<dbReference type="AlphaFoldDB" id="A0A4Y2KY58"/>
<evidence type="ECO:0000313" key="1">
    <source>
        <dbReference type="EMBL" id="GBN06296.1"/>
    </source>
</evidence>
<reference evidence="1 2" key="1">
    <citation type="journal article" date="2019" name="Sci. Rep.">
        <title>Orb-weaving spider Araneus ventricosus genome elucidates the spidroin gene catalogue.</title>
        <authorList>
            <person name="Kono N."/>
            <person name="Nakamura H."/>
            <person name="Ohtoshi R."/>
            <person name="Moran D.A.P."/>
            <person name="Shinohara A."/>
            <person name="Yoshida Y."/>
            <person name="Fujiwara M."/>
            <person name="Mori M."/>
            <person name="Tomita M."/>
            <person name="Arakawa K."/>
        </authorList>
    </citation>
    <scope>NUCLEOTIDE SEQUENCE [LARGE SCALE GENOMIC DNA]</scope>
</reference>
<organism evidence="1 2">
    <name type="scientific">Araneus ventricosus</name>
    <name type="common">Orbweaver spider</name>
    <name type="synonym">Epeira ventricosa</name>
    <dbReference type="NCBI Taxonomy" id="182803"/>
    <lineage>
        <taxon>Eukaryota</taxon>
        <taxon>Metazoa</taxon>
        <taxon>Ecdysozoa</taxon>
        <taxon>Arthropoda</taxon>
        <taxon>Chelicerata</taxon>
        <taxon>Arachnida</taxon>
        <taxon>Araneae</taxon>
        <taxon>Araneomorphae</taxon>
        <taxon>Entelegynae</taxon>
        <taxon>Araneoidea</taxon>
        <taxon>Araneidae</taxon>
        <taxon>Araneus</taxon>
    </lineage>
</organism>
<proteinExistence type="predicted"/>
<accession>A0A4Y2KY58</accession>
<name>A0A4Y2KY58_ARAVE</name>
<dbReference type="Proteomes" id="UP000499080">
    <property type="component" value="Unassembled WGS sequence"/>
</dbReference>
<gene>
    <name evidence="1" type="ORF">AVEN_184761_1</name>
</gene>
<keyword evidence="2" id="KW-1185">Reference proteome</keyword>
<evidence type="ECO:0000313" key="2">
    <source>
        <dbReference type="Proteomes" id="UP000499080"/>
    </source>
</evidence>
<sequence>MAPLGYSPNSPIDKTALLMTSQVTFTELHPIPTFANHSHCHRSGRDTLWMSTFSTPTVHRSANRAIDGLEAHYSTTFPAESAQVPSLRFLWGRKISPRETAQNHVLAPVRRPARNIAARTIQKVWGLFWFPGWVGFRC</sequence>